<dbReference type="InterPro" id="IPR053967">
    <property type="entry name" value="LlgE_F_G-like_D1"/>
</dbReference>
<evidence type="ECO:0000259" key="8">
    <source>
        <dbReference type="Pfam" id="PF07559"/>
    </source>
</evidence>
<proteinExistence type="inferred from homology"/>
<dbReference type="GO" id="GO:0005829">
    <property type="term" value="C:cytosol"/>
    <property type="evidence" value="ECO:0007669"/>
    <property type="project" value="TreeGrafter"/>
</dbReference>
<dbReference type="Pfam" id="PF07559">
    <property type="entry name" value="FlgE_D2"/>
    <property type="match status" value="1"/>
</dbReference>
<evidence type="ECO:0000256" key="4">
    <source>
        <dbReference type="ARBA" id="ARBA00023143"/>
    </source>
</evidence>
<dbReference type="GO" id="GO:0009424">
    <property type="term" value="C:bacterial-type flagellum hook"/>
    <property type="evidence" value="ECO:0007669"/>
    <property type="project" value="TreeGrafter"/>
</dbReference>
<gene>
    <name evidence="10" type="ORF">HZF05_02350</name>
</gene>
<feature type="domain" description="Flagellar hook protein FlgE D2" evidence="8">
    <location>
        <begin position="175"/>
        <end position="309"/>
    </location>
</feature>
<dbReference type="InterPro" id="IPR037925">
    <property type="entry name" value="FlgE/F/G-like"/>
</dbReference>
<dbReference type="InterPro" id="IPR020013">
    <property type="entry name" value="Flagellar_FlgE/F/G"/>
</dbReference>
<evidence type="ECO:0000313" key="10">
    <source>
        <dbReference type="EMBL" id="MBA2932929.1"/>
    </source>
</evidence>
<name>A0A838L3E4_9SPHN</name>
<evidence type="ECO:0000256" key="2">
    <source>
        <dbReference type="ARBA" id="ARBA00009677"/>
    </source>
</evidence>
<comment type="similarity">
    <text evidence="2 5">Belongs to the flagella basal body rod proteins family.</text>
</comment>
<keyword evidence="4 5" id="KW-0975">Bacterial flagellum</keyword>
<dbReference type="RefSeq" id="WP_160365003.1">
    <property type="nucleotide sequence ID" value="NZ_JACEIB010000001.1"/>
</dbReference>
<evidence type="ECO:0000259" key="9">
    <source>
        <dbReference type="Pfam" id="PF22692"/>
    </source>
</evidence>
<dbReference type="PANTHER" id="PTHR30435">
    <property type="entry name" value="FLAGELLAR PROTEIN"/>
    <property type="match status" value="1"/>
</dbReference>
<sequence length="428" mass="43926">MTSFYTSLSGLNAAQTDLNVTANNIANVGTNGFKSSSAQFADVISSSLYQSGDSVVGQGARTKSISQSFTQGSEQTTGQSLDLMISGQGFFVTQAQSTGGQLNYTRTGSFQLDPKTDNVVDASGNALQVLPVDQLGNVTATGTGAMKTLHVPTTNGNPKATTDVDLSMTFPTDAATHADTSFNKNDPSTYNGTSSTTVYDSAGNAIPATVYYEHTQALTTNADGTKTGTSQWVAHTYVGDQEVFPSGSTTAPTLTFDTTGALTSPTGAVTYGAVTPTGASAPMAVSFNYGTATQEGSFALQTVTSSQNGNTIGQLSDLTVGDNGLVTATYSDGSQVKLGAVALANFTNPSGLKQMGSTNWQATGNSGTAQVGAAGGDTTIAQGELEMSNVDLSAQLVNLISAQRNFQANAKAIDTDKQMVDSIFQVIN</sequence>
<dbReference type="Gene3D" id="2.60.98.20">
    <property type="entry name" value="Flagellar hook protein FlgE"/>
    <property type="match status" value="1"/>
</dbReference>
<protein>
    <recommendedName>
        <fullName evidence="3 5">Flagellar hook protein FlgE</fullName>
    </recommendedName>
</protein>
<evidence type="ECO:0000256" key="3">
    <source>
        <dbReference type="ARBA" id="ARBA00019015"/>
    </source>
</evidence>
<reference evidence="10 11" key="1">
    <citation type="submission" date="2020-07" db="EMBL/GenBank/DDBJ databases">
        <authorList>
            <person name="Sun Q."/>
        </authorList>
    </citation>
    <scope>NUCLEOTIDE SEQUENCE [LARGE SCALE GENOMIC DNA]</scope>
    <source>
        <strain evidence="10 11">CGMCC 1.13654</strain>
    </source>
</reference>
<dbReference type="Proteomes" id="UP000570166">
    <property type="component" value="Unassembled WGS sequence"/>
</dbReference>
<evidence type="ECO:0000256" key="5">
    <source>
        <dbReference type="RuleBase" id="RU362116"/>
    </source>
</evidence>
<dbReference type="InterPro" id="IPR037058">
    <property type="entry name" value="Falgellar_hook_FlgE_sf"/>
</dbReference>
<keyword evidence="10" id="KW-0282">Flagellum</keyword>
<evidence type="ECO:0000313" key="11">
    <source>
        <dbReference type="Proteomes" id="UP000570166"/>
    </source>
</evidence>
<feature type="domain" description="Flagellar basal-body/hook protein C-terminal" evidence="7">
    <location>
        <begin position="381"/>
        <end position="425"/>
    </location>
</feature>
<dbReference type="GO" id="GO:0009425">
    <property type="term" value="C:bacterial-type flagellum basal body"/>
    <property type="evidence" value="ECO:0007669"/>
    <property type="project" value="UniProtKB-SubCell"/>
</dbReference>
<keyword evidence="11" id="KW-1185">Reference proteome</keyword>
<dbReference type="AlphaFoldDB" id="A0A838L3E4"/>
<dbReference type="GO" id="GO:0071978">
    <property type="term" value="P:bacterial-type flagellum-dependent swarming motility"/>
    <property type="evidence" value="ECO:0007669"/>
    <property type="project" value="TreeGrafter"/>
</dbReference>
<comment type="caution">
    <text evidence="10">The sequence shown here is derived from an EMBL/GenBank/DDBJ whole genome shotgun (WGS) entry which is preliminary data.</text>
</comment>
<organism evidence="10 11">
    <name type="scientific">Sphingomonas chungangi</name>
    <dbReference type="NCBI Taxonomy" id="2683589"/>
    <lineage>
        <taxon>Bacteria</taxon>
        <taxon>Pseudomonadati</taxon>
        <taxon>Pseudomonadota</taxon>
        <taxon>Alphaproteobacteria</taxon>
        <taxon>Sphingomonadales</taxon>
        <taxon>Sphingomonadaceae</taxon>
        <taxon>Sphingomonas</taxon>
    </lineage>
</organism>
<accession>A0A838L3E4</accession>
<dbReference type="Pfam" id="PF06429">
    <property type="entry name" value="Flg_bbr_C"/>
    <property type="match status" value="1"/>
</dbReference>
<feature type="domain" description="Flagellar basal body rod protein N-terminal" evidence="6">
    <location>
        <begin position="4"/>
        <end position="34"/>
    </location>
</feature>
<dbReference type="NCBIfam" id="TIGR03506">
    <property type="entry name" value="FlgEFG_subfam"/>
    <property type="match status" value="1"/>
</dbReference>
<evidence type="ECO:0000259" key="7">
    <source>
        <dbReference type="Pfam" id="PF06429"/>
    </source>
</evidence>
<dbReference type="SUPFAM" id="SSF117143">
    <property type="entry name" value="Flagellar hook protein flgE"/>
    <property type="match status" value="1"/>
</dbReference>
<keyword evidence="10" id="KW-0966">Cell projection</keyword>
<dbReference type="InterPro" id="IPR001444">
    <property type="entry name" value="Flag_bb_rod_N"/>
</dbReference>
<comment type="function">
    <text evidence="5">A flexible structure which links the flagellar filament to the drive apparatus in the basal body.</text>
</comment>
<feature type="domain" description="Flagellar hook protein FlgE/F/G-like D1" evidence="9">
    <location>
        <begin position="84"/>
        <end position="137"/>
    </location>
</feature>
<dbReference type="InterPro" id="IPR011491">
    <property type="entry name" value="FlgE_D2"/>
</dbReference>
<dbReference type="Pfam" id="PF22692">
    <property type="entry name" value="LlgE_F_G_D1"/>
    <property type="match status" value="1"/>
</dbReference>
<dbReference type="Pfam" id="PF00460">
    <property type="entry name" value="Flg_bb_rod"/>
    <property type="match status" value="1"/>
</dbReference>
<dbReference type="PANTHER" id="PTHR30435:SF1">
    <property type="entry name" value="FLAGELLAR HOOK PROTEIN FLGE"/>
    <property type="match status" value="1"/>
</dbReference>
<dbReference type="InterPro" id="IPR010930">
    <property type="entry name" value="Flg_bb/hook_C_dom"/>
</dbReference>
<comment type="subcellular location">
    <subcellularLocation>
        <location evidence="1 5">Bacterial flagellum basal body</location>
    </subcellularLocation>
</comment>
<dbReference type="EMBL" id="JACEIB010000001">
    <property type="protein sequence ID" value="MBA2932929.1"/>
    <property type="molecule type" value="Genomic_DNA"/>
</dbReference>
<evidence type="ECO:0000256" key="1">
    <source>
        <dbReference type="ARBA" id="ARBA00004117"/>
    </source>
</evidence>
<evidence type="ECO:0000259" key="6">
    <source>
        <dbReference type="Pfam" id="PF00460"/>
    </source>
</evidence>
<keyword evidence="10" id="KW-0969">Cilium</keyword>